<sequence length="334" mass="38618">MTPPIAGYIPPEGTLTKHQYAYFFYLHIYWVCHFQATQSQRRGARCVIVFQDKTQRSREEDGVRHNEDSLPVGELRQDDESNYLLRNYRKTRTPNHWRASARSKRSLARCKAGRTPAGYLLFGTRKSGEKIDLPPFWDHQPDAPSMGSNVFDWTRLKAGSYKWLLNRPDIPKVRGRVGDDDTLSHCPLELLYLLLPYLSPRSYAMLASTSCLFRYHALTIFQPYTRDLVIALRWAIPTRREYEVAPEEVRGIMASEDATLSPIDGDWFGYLPKVHKSKGMRVRRWIWGECEEVKKVYEERLLGSPYAITAGEGQTDIAEKLGEKVGMMLRLLPE</sequence>
<dbReference type="EMBL" id="MU154550">
    <property type="protein sequence ID" value="KAF9496732.1"/>
    <property type="molecule type" value="Genomic_DNA"/>
</dbReference>
<keyword evidence="2" id="KW-1185">Reference proteome</keyword>
<reference evidence="1" key="1">
    <citation type="submission" date="2020-11" db="EMBL/GenBank/DDBJ databases">
        <authorList>
            <consortium name="DOE Joint Genome Institute"/>
            <person name="Ahrendt S."/>
            <person name="Riley R."/>
            <person name="Andreopoulos W."/>
            <person name="Labutti K."/>
            <person name="Pangilinan J."/>
            <person name="Ruiz-Duenas F.J."/>
            <person name="Barrasa J.M."/>
            <person name="Sanchez-Garcia M."/>
            <person name="Camarero S."/>
            <person name="Miyauchi S."/>
            <person name="Serrano A."/>
            <person name="Linde D."/>
            <person name="Babiker R."/>
            <person name="Drula E."/>
            <person name="Ayuso-Fernandez I."/>
            <person name="Pacheco R."/>
            <person name="Padilla G."/>
            <person name="Ferreira P."/>
            <person name="Barriuso J."/>
            <person name="Kellner H."/>
            <person name="Castanera R."/>
            <person name="Alfaro M."/>
            <person name="Ramirez L."/>
            <person name="Pisabarro A.G."/>
            <person name="Kuo A."/>
            <person name="Tritt A."/>
            <person name="Lipzen A."/>
            <person name="He G."/>
            <person name="Yan M."/>
            <person name="Ng V."/>
            <person name="Cullen D."/>
            <person name="Martin F."/>
            <person name="Rosso M.-N."/>
            <person name="Henrissat B."/>
            <person name="Hibbett D."/>
            <person name="Martinez A.T."/>
            <person name="Grigoriev I.V."/>
        </authorList>
    </citation>
    <scope>NUCLEOTIDE SEQUENCE</scope>
    <source>
        <strain evidence="1">ATCC 90797</strain>
    </source>
</reference>
<proteinExistence type="predicted"/>
<evidence type="ECO:0000313" key="2">
    <source>
        <dbReference type="Proteomes" id="UP000807025"/>
    </source>
</evidence>
<gene>
    <name evidence="1" type="ORF">BDN71DRAFT_1495213</name>
</gene>
<organism evidence="1 2">
    <name type="scientific">Pleurotus eryngii</name>
    <name type="common">Boletus of the steppes</name>
    <dbReference type="NCBI Taxonomy" id="5323"/>
    <lineage>
        <taxon>Eukaryota</taxon>
        <taxon>Fungi</taxon>
        <taxon>Dikarya</taxon>
        <taxon>Basidiomycota</taxon>
        <taxon>Agaricomycotina</taxon>
        <taxon>Agaricomycetes</taxon>
        <taxon>Agaricomycetidae</taxon>
        <taxon>Agaricales</taxon>
        <taxon>Pleurotineae</taxon>
        <taxon>Pleurotaceae</taxon>
        <taxon>Pleurotus</taxon>
    </lineage>
</organism>
<dbReference type="SUPFAM" id="SSF81383">
    <property type="entry name" value="F-box domain"/>
    <property type="match status" value="1"/>
</dbReference>
<dbReference type="OrthoDB" id="3249754at2759"/>
<evidence type="ECO:0000313" key="1">
    <source>
        <dbReference type="EMBL" id="KAF9496732.1"/>
    </source>
</evidence>
<dbReference type="InterPro" id="IPR036047">
    <property type="entry name" value="F-box-like_dom_sf"/>
</dbReference>
<dbReference type="AlphaFoldDB" id="A0A9P6D9U4"/>
<comment type="caution">
    <text evidence="1">The sequence shown here is derived from an EMBL/GenBank/DDBJ whole genome shotgun (WGS) entry which is preliminary data.</text>
</comment>
<evidence type="ECO:0008006" key="3">
    <source>
        <dbReference type="Google" id="ProtNLM"/>
    </source>
</evidence>
<protein>
    <recommendedName>
        <fullName evidence="3">F-box domain-containing protein</fullName>
    </recommendedName>
</protein>
<accession>A0A9P6D9U4</accession>
<name>A0A9P6D9U4_PLEER</name>
<dbReference type="Proteomes" id="UP000807025">
    <property type="component" value="Unassembled WGS sequence"/>
</dbReference>